<dbReference type="PROSITE" id="PS50987">
    <property type="entry name" value="HTH_ARSR_2"/>
    <property type="match status" value="1"/>
</dbReference>
<keyword evidence="2" id="KW-0805">Transcription regulation</keyword>
<dbReference type="InterPro" id="IPR023485">
    <property type="entry name" value="Ptyr_pPase"/>
</dbReference>
<dbReference type="NCBIfam" id="NF033788">
    <property type="entry name" value="HTH_metalloreg"/>
    <property type="match status" value="1"/>
</dbReference>
<dbReference type="InterPro" id="IPR036196">
    <property type="entry name" value="Ptyr_pPase_sf"/>
</dbReference>
<dbReference type="SUPFAM" id="SSF52788">
    <property type="entry name" value="Phosphotyrosine protein phosphatases I"/>
    <property type="match status" value="1"/>
</dbReference>
<evidence type="ECO:0000256" key="3">
    <source>
        <dbReference type="ARBA" id="ARBA00023125"/>
    </source>
</evidence>
<dbReference type="Pfam" id="PF01451">
    <property type="entry name" value="LMWPc"/>
    <property type="match status" value="1"/>
</dbReference>
<dbReference type="PANTHER" id="PTHR43428:SF1">
    <property type="entry name" value="ARSENATE REDUCTASE"/>
    <property type="match status" value="1"/>
</dbReference>
<feature type="transmembrane region" description="Helical" evidence="6">
    <location>
        <begin position="165"/>
        <end position="184"/>
    </location>
</feature>
<dbReference type="AlphaFoldDB" id="A0A561UXV1"/>
<dbReference type="GO" id="GO:0003700">
    <property type="term" value="F:DNA-binding transcription factor activity"/>
    <property type="evidence" value="ECO:0007669"/>
    <property type="project" value="InterPro"/>
</dbReference>
<sequence length="352" mass="36649">MSKQELVLGQDGAAGASPPERSRELGGGCSPGLLTAPLDEDQATDLAKVFKALGDPVRLRLLSMIASRAGGEVCVCDLTPAFELSQPTISHHLKLLKQAGLIDSERRGTWVYYRLLPEMTDRLAAVLTRPAAAPPAEFAGAGPVSTGTPSPTGPVAGRLSFLDRFLAVWILVAMAAGLGLGRLVPGLGDALAKVTVTGVSLPIALGLLVMMYPVLAKVRYPSVLFVCVHNAGRSQMAAAFLTHLSRGRVEARSAGSVPAAAVNPAAVAAMAEAGIDMSAETPKVLTVEAVQASDAVITMGCGDTCPVFPGKTYLDWKLDDPAGQGIDAVRPIRDEIERRIRGLLAELGVETA</sequence>
<dbReference type="SMART" id="SM00226">
    <property type="entry name" value="LMWPc"/>
    <property type="match status" value="1"/>
</dbReference>
<organism evidence="8 9">
    <name type="scientific">Streptomyces brevispora</name>
    <dbReference type="NCBI Taxonomy" id="887462"/>
    <lineage>
        <taxon>Bacteria</taxon>
        <taxon>Bacillati</taxon>
        <taxon>Actinomycetota</taxon>
        <taxon>Actinomycetes</taxon>
        <taxon>Kitasatosporales</taxon>
        <taxon>Streptomycetaceae</taxon>
        <taxon>Streptomyces</taxon>
    </lineage>
</organism>
<evidence type="ECO:0000313" key="9">
    <source>
        <dbReference type="Proteomes" id="UP000318186"/>
    </source>
</evidence>
<dbReference type="GO" id="GO:0046685">
    <property type="term" value="P:response to arsenic-containing substance"/>
    <property type="evidence" value="ECO:0007669"/>
    <property type="project" value="UniProtKB-KW"/>
</dbReference>
<evidence type="ECO:0000259" key="7">
    <source>
        <dbReference type="PROSITE" id="PS50987"/>
    </source>
</evidence>
<dbReference type="InterPro" id="IPR036388">
    <property type="entry name" value="WH-like_DNA-bd_sf"/>
</dbReference>
<comment type="caution">
    <text evidence="8">The sequence shown here is derived from an EMBL/GenBank/DDBJ whole genome shotgun (WGS) entry which is preliminary data.</text>
</comment>
<dbReference type="SUPFAM" id="SSF46785">
    <property type="entry name" value="Winged helix' DNA-binding domain"/>
    <property type="match status" value="1"/>
</dbReference>
<dbReference type="Gene3D" id="1.10.10.10">
    <property type="entry name" value="Winged helix-like DNA-binding domain superfamily/Winged helix DNA-binding domain"/>
    <property type="match status" value="1"/>
</dbReference>
<dbReference type="GO" id="GO:0003677">
    <property type="term" value="F:DNA binding"/>
    <property type="evidence" value="ECO:0007669"/>
    <property type="project" value="UniProtKB-KW"/>
</dbReference>
<feature type="domain" description="HTH arsR-type" evidence="7">
    <location>
        <begin position="38"/>
        <end position="135"/>
    </location>
</feature>
<evidence type="ECO:0000256" key="5">
    <source>
        <dbReference type="SAM" id="MobiDB-lite"/>
    </source>
</evidence>
<dbReference type="Pfam" id="PF01022">
    <property type="entry name" value="HTH_5"/>
    <property type="match status" value="1"/>
</dbReference>
<dbReference type="CDD" id="cd16345">
    <property type="entry name" value="LMWP_ArsC"/>
    <property type="match status" value="1"/>
</dbReference>
<protein>
    <submittedName>
        <fullName evidence="8">ArsR family transcriptional regulator</fullName>
    </submittedName>
</protein>
<evidence type="ECO:0000256" key="2">
    <source>
        <dbReference type="ARBA" id="ARBA00023015"/>
    </source>
</evidence>
<dbReference type="CDD" id="cd00090">
    <property type="entry name" value="HTH_ARSR"/>
    <property type="match status" value="1"/>
</dbReference>
<keyword evidence="6" id="KW-1133">Transmembrane helix</keyword>
<evidence type="ECO:0000313" key="8">
    <source>
        <dbReference type="EMBL" id="TWG04190.1"/>
    </source>
</evidence>
<dbReference type="PRINTS" id="PR00778">
    <property type="entry name" value="HTHARSR"/>
</dbReference>
<evidence type="ECO:0000256" key="4">
    <source>
        <dbReference type="ARBA" id="ARBA00023163"/>
    </source>
</evidence>
<dbReference type="EMBL" id="VIWW01000001">
    <property type="protein sequence ID" value="TWG04190.1"/>
    <property type="molecule type" value="Genomic_DNA"/>
</dbReference>
<keyword evidence="6" id="KW-0472">Membrane</keyword>
<dbReference type="SMART" id="SM00418">
    <property type="entry name" value="HTH_ARSR"/>
    <property type="match status" value="1"/>
</dbReference>
<feature type="region of interest" description="Disordered" evidence="5">
    <location>
        <begin position="1"/>
        <end position="28"/>
    </location>
</feature>
<dbReference type="InterPro" id="IPR011991">
    <property type="entry name" value="ArsR-like_HTH"/>
</dbReference>
<name>A0A561UXV1_9ACTN</name>
<dbReference type="InterPro" id="IPR018334">
    <property type="entry name" value="ArsR_HTH"/>
</dbReference>
<dbReference type="Proteomes" id="UP000318186">
    <property type="component" value="Unassembled WGS sequence"/>
</dbReference>
<gene>
    <name evidence="8" type="ORF">FHX80_112634</name>
</gene>
<feature type="transmembrane region" description="Helical" evidence="6">
    <location>
        <begin position="190"/>
        <end position="215"/>
    </location>
</feature>
<proteinExistence type="predicted"/>
<dbReference type="Gene3D" id="3.40.50.2300">
    <property type="match status" value="1"/>
</dbReference>
<accession>A0A561UXV1</accession>
<evidence type="ECO:0000256" key="1">
    <source>
        <dbReference type="ARBA" id="ARBA00022849"/>
    </source>
</evidence>
<reference evidence="8 9" key="1">
    <citation type="submission" date="2019-06" db="EMBL/GenBank/DDBJ databases">
        <title>Sequencing the genomes of 1000 actinobacteria strains.</title>
        <authorList>
            <person name="Klenk H.-P."/>
        </authorList>
    </citation>
    <scope>NUCLEOTIDE SEQUENCE [LARGE SCALE GENOMIC DNA]</scope>
    <source>
        <strain evidence="8 9">DSM 42059</strain>
    </source>
</reference>
<keyword evidence="3" id="KW-0238">DNA-binding</keyword>
<dbReference type="InterPro" id="IPR001845">
    <property type="entry name" value="HTH_ArsR_DNA-bd_dom"/>
</dbReference>
<keyword evidence="6" id="KW-0812">Transmembrane</keyword>
<keyword evidence="4" id="KW-0804">Transcription</keyword>
<keyword evidence="1" id="KW-0059">Arsenical resistance</keyword>
<dbReference type="InterPro" id="IPR036390">
    <property type="entry name" value="WH_DNA-bd_sf"/>
</dbReference>
<dbReference type="PROSITE" id="PS00846">
    <property type="entry name" value="HTH_ARSR_1"/>
    <property type="match status" value="1"/>
</dbReference>
<dbReference type="PANTHER" id="PTHR43428">
    <property type="entry name" value="ARSENATE REDUCTASE"/>
    <property type="match status" value="1"/>
</dbReference>
<evidence type="ECO:0000256" key="6">
    <source>
        <dbReference type="SAM" id="Phobius"/>
    </source>
</evidence>